<feature type="region of interest" description="Disordered" evidence="1">
    <location>
        <begin position="472"/>
        <end position="493"/>
    </location>
</feature>
<dbReference type="AlphaFoldDB" id="A0A0B4VM41"/>
<dbReference type="Gene3D" id="3.40.50.1820">
    <property type="entry name" value="alpha/beta hydrolase"/>
    <property type="match status" value="1"/>
</dbReference>
<dbReference type="GO" id="GO:0000324">
    <property type="term" value="C:fungal-type vacuole"/>
    <property type="evidence" value="ECO:0007669"/>
    <property type="project" value="TreeGrafter"/>
</dbReference>
<feature type="compositionally biased region" description="Polar residues" evidence="1">
    <location>
        <begin position="720"/>
        <end position="743"/>
    </location>
</feature>
<dbReference type="PRINTS" id="PR00160">
    <property type="entry name" value="GLUTAREDOXIN"/>
</dbReference>
<dbReference type="InterPro" id="IPR014025">
    <property type="entry name" value="Glutaredoxin_subgr"/>
</dbReference>
<feature type="compositionally biased region" description="Polar residues" evidence="1">
    <location>
        <begin position="78"/>
        <end position="93"/>
    </location>
</feature>
<dbReference type="GO" id="GO:0015038">
    <property type="term" value="F:glutathione disulfide oxidoreductase activity"/>
    <property type="evidence" value="ECO:0007669"/>
    <property type="project" value="TreeGrafter"/>
</dbReference>
<evidence type="ECO:0000313" key="4">
    <source>
        <dbReference type="EMBL" id="AJD23147.1"/>
    </source>
</evidence>
<dbReference type="InterPro" id="IPR036249">
    <property type="entry name" value="Thioredoxin-like_sf"/>
</dbReference>
<dbReference type="EMBL" id="KP290820">
    <property type="protein sequence ID" value="AJD23147.1"/>
    <property type="molecule type" value="mRNA"/>
</dbReference>
<feature type="region of interest" description="Disordered" evidence="1">
    <location>
        <begin position="259"/>
        <end position="338"/>
    </location>
</feature>
<feature type="compositionally biased region" description="Basic and acidic residues" evidence="1">
    <location>
        <begin position="763"/>
        <end position="774"/>
    </location>
</feature>
<feature type="compositionally biased region" description="Polar residues" evidence="1">
    <location>
        <begin position="475"/>
        <end position="492"/>
    </location>
</feature>
<feature type="compositionally biased region" description="Low complexity" evidence="1">
    <location>
        <begin position="133"/>
        <end position="145"/>
    </location>
</feature>
<dbReference type="GO" id="GO:0005796">
    <property type="term" value="C:Golgi lumen"/>
    <property type="evidence" value="ECO:0007669"/>
    <property type="project" value="TreeGrafter"/>
</dbReference>
<feature type="compositionally biased region" description="Polar residues" evidence="1">
    <location>
        <begin position="191"/>
        <end position="202"/>
    </location>
</feature>
<feature type="domain" description="AB hydrolase-1" evidence="3">
    <location>
        <begin position="538"/>
        <end position="683"/>
    </location>
</feature>
<accession>A0A0B4VM41</accession>
<feature type="compositionally biased region" description="Polar residues" evidence="1">
    <location>
        <begin position="313"/>
        <end position="326"/>
    </location>
</feature>
<dbReference type="GO" id="GO:0005801">
    <property type="term" value="C:cis-Golgi network"/>
    <property type="evidence" value="ECO:0007669"/>
    <property type="project" value="TreeGrafter"/>
</dbReference>
<feature type="region of interest" description="Disordered" evidence="1">
    <location>
        <begin position="367"/>
        <end position="429"/>
    </location>
</feature>
<dbReference type="InterPro" id="IPR000073">
    <property type="entry name" value="AB_hydrolase_1"/>
</dbReference>
<evidence type="ECO:0000256" key="1">
    <source>
        <dbReference type="SAM" id="MobiDB-lite"/>
    </source>
</evidence>
<feature type="compositionally biased region" description="Basic and acidic residues" evidence="1">
    <location>
        <begin position="892"/>
        <end position="903"/>
    </location>
</feature>
<feature type="compositionally biased region" description="Polar residues" evidence="1">
    <location>
        <begin position="158"/>
        <end position="172"/>
    </location>
</feature>
<dbReference type="PROSITE" id="PS51354">
    <property type="entry name" value="GLUTAREDOXIN_2"/>
    <property type="match status" value="1"/>
</dbReference>
<dbReference type="CDD" id="cd03419">
    <property type="entry name" value="GRX_GRXh_1_2_like"/>
    <property type="match status" value="1"/>
</dbReference>
<dbReference type="InterPro" id="IPR029058">
    <property type="entry name" value="AB_hydrolase_fold"/>
</dbReference>
<feature type="region of interest" description="Disordered" evidence="1">
    <location>
        <begin position="64"/>
        <end position="99"/>
    </location>
</feature>
<feature type="region of interest" description="Disordered" evidence="1">
    <location>
        <begin position="1"/>
        <end position="47"/>
    </location>
</feature>
<evidence type="ECO:0000259" key="3">
    <source>
        <dbReference type="Pfam" id="PF00561"/>
    </source>
</evidence>
<dbReference type="SUPFAM" id="SSF52833">
    <property type="entry name" value="Thioredoxin-like"/>
    <property type="match status" value="1"/>
</dbReference>
<dbReference type="PANTHER" id="PTHR45694:SF5">
    <property type="entry name" value="GLUTAREDOXIN 2"/>
    <property type="match status" value="1"/>
</dbReference>
<dbReference type="Gene3D" id="3.40.30.10">
    <property type="entry name" value="Glutaredoxin"/>
    <property type="match status" value="1"/>
</dbReference>
<reference evidence="4" key="1">
    <citation type="journal article" date="2015" name="Appl. Microbiol. Biotechnol.">
        <title>Genome and secretome analyses provide insights into keratin decomposition by novel proteases from the non-pathogenic fungus Onygena corvina.</title>
        <authorList>
            <person name="Huang Y."/>
            <person name="Busk P.K."/>
            <person name="Herbst F.A."/>
            <person name="Lange L."/>
        </authorList>
    </citation>
    <scope>NUCLEOTIDE SEQUENCE</scope>
    <source>
        <strain evidence="4">CBS 281.48</strain>
    </source>
</reference>
<organism evidence="4">
    <name type="scientific">Onygena corvina</name>
    <dbReference type="NCBI Taxonomy" id="180788"/>
    <lineage>
        <taxon>Eukaryota</taxon>
        <taxon>Fungi</taxon>
        <taxon>Dikarya</taxon>
        <taxon>Ascomycota</taxon>
        <taxon>Pezizomycotina</taxon>
        <taxon>Eurotiomycetes</taxon>
        <taxon>Eurotiomycetidae</taxon>
        <taxon>Onygenales</taxon>
        <taxon>Onygenaceae</taxon>
        <taxon>Onygena</taxon>
    </lineage>
</organism>
<feature type="region of interest" description="Disordered" evidence="1">
    <location>
        <begin position="685"/>
        <end position="774"/>
    </location>
</feature>
<feature type="region of interest" description="Disordered" evidence="1">
    <location>
        <begin position="130"/>
        <end position="176"/>
    </location>
</feature>
<dbReference type="Pfam" id="PF00462">
    <property type="entry name" value="Glutaredoxin"/>
    <property type="match status" value="1"/>
</dbReference>
<evidence type="ECO:0000259" key="2">
    <source>
        <dbReference type="Pfam" id="PF00462"/>
    </source>
</evidence>
<feature type="compositionally biased region" description="Basic and acidic residues" evidence="1">
    <location>
        <begin position="223"/>
        <end position="237"/>
    </location>
</feature>
<feature type="compositionally biased region" description="Polar residues" evidence="1">
    <location>
        <begin position="262"/>
        <end position="277"/>
    </location>
</feature>
<dbReference type="Pfam" id="PF00561">
    <property type="entry name" value="Abhydrolase_1"/>
    <property type="match status" value="1"/>
</dbReference>
<feature type="compositionally biased region" description="Basic residues" evidence="1">
    <location>
        <begin position="695"/>
        <end position="704"/>
    </location>
</feature>
<name>A0A0B4VM41_9EURO</name>
<feature type="region of interest" description="Disordered" evidence="1">
    <location>
        <begin position="191"/>
        <end position="244"/>
    </location>
</feature>
<feature type="compositionally biased region" description="Polar residues" evidence="1">
    <location>
        <begin position="384"/>
        <end position="404"/>
    </location>
</feature>
<dbReference type="PANTHER" id="PTHR45694">
    <property type="entry name" value="GLUTAREDOXIN 2"/>
    <property type="match status" value="1"/>
</dbReference>
<feature type="domain" description="Glutaredoxin" evidence="2">
    <location>
        <begin position="948"/>
        <end position="1013"/>
    </location>
</feature>
<dbReference type="GO" id="GO:0016787">
    <property type="term" value="F:hydrolase activity"/>
    <property type="evidence" value="ECO:0007669"/>
    <property type="project" value="UniProtKB-KW"/>
</dbReference>
<keyword evidence="4" id="KW-0378">Hydrolase</keyword>
<sequence>MDVSNEKASVRLSNATPPEISQRRQSLPAGLAPPKDKTSGARGHIAPASPEIISSLISSLSSISTPAQSHFDSLPRIGSQTAPPSPTSAQNGGHSDFTLDYGSFKAAATADGDVPLLHSYNAAMSPVIRMSKPPSSVRSPRSSVSYQSCRNAGDDTGSARSPSRASHGSVTTVHEESASFGVVRLEPGSRISNTSLVSSGSRRSLKNQLGLLRRSSRDSTNTRSRDIDPSGAEEGRLVTKSRSRFSLRSAHSMADLAEEGNGTLSHSSIAPNQTNGFQDPRRESAPTSKEALPTPEAPNFSLGGIGSGRSIPTRESSLRHSFNGTSTKKRRSARYSGYSHKDVTVDQNITEVSSEPDQVTQRINEIKDHQKKVKDRMVLDDRQPPSQSGSTKANGRTSAQNIQLTKVDELAADNESAPSPTVSTRRIPSVSKRSVPLAAKATNLQVAPATLRLKNEEPHKHGRALDMKNHRRTLSDSLSTAPRASTDASVRPTSPDVIEEAVEAYVTAPRLTQKVQHPQTGRIIAFSEVGDPNGHVVFCCVGMGLTRYLTAFYDELARTLKLRLITPDRPGVGESDPCLDGTGTPLNWPDDLALICKYLKISKFSMLAHSAGAIYALATALRMPQHIRGRIHLLAPWIPPSQMSGMGSHKDPLPANALPYSQRLLRALPTPILKVANSRFMTATSASITSSLPKSSRKPKRRGTVCRESTPTPAELGATSIPNGQRRASSTTPRKHPSTSPQETAPVAESSPSSTVGGPSLDADSRSEKERQSEYDSRLTHAIWELATSSANPAVDLLICLERRRAIGFRYVDINRAVVIHHGSRDTRVPVDNVRWLGKTMRRCEVRVLEGEGHGLMASATVMSNGTTRLAQSQRGAATPEKPGHDANVVFDKLRPGSRRPDNRPSVATVPAAVDDAGSSEPTSAPDQPPPEQTARTEMNSILKQAPIVIFSKSYCPYSRKAKLLLLEKYDIVPRPLVVELDQHPLGKELQALLASDTGRRTVPNVLVDGKSIGGGDEIEALYTSGELGTKLQAGERVKAAPKADLS</sequence>
<dbReference type="InterPro" id="IPR002109">
    <property type="entry name" value="Glutaredoxin"/>
</dbReference>
<feature type="compositionally biased region" description="Polar residues" evidence="1">
    <location>
        <begin position="416"/>
        <end position="426"/>
    </location>
</feature>
<proteinExistence type="evidence at transcript level"/>
<protein>
    <submittedName>
        <fullName evidence="4">Hydrolase</fullName>
    </submittedName>
</protein>
<dbReference type="GO" id="GO:0034599">
    <property type="term" value="P:cellular response to oxidative stress"/>
    <property type="evidence" value="ECO:0007669"/>
    <property type="project" value="TreeGrafter"/>
</dbReference>
<feature type="region of interest" description="Disordered" evidence="1">
    <location>
        <begin position="870"/>
        <end position="935"/>
    </location>
</feature>
<dbReference type="SUPFAM" id="SSF53474">
    <property type="entry name" value="alpha/beta-Hydrolases"/>
    <property type="match status" value="1"/>
</dbReference>